<organism evidence="1 2">
    <name type="scientific">Auriscalpium vulgare</name>
    <dbReference type="NCBI Taxonomy" id="40419"/>
    <lineage>
        <taxon>Eukaryota</taxon>
        <taxon>Fungi</taxon>
        <taxon>Dikarya</taxon>
        <taxon>Basidiomycota</taxon>
        <taxon>Agaricomycotina</taxon>
        <taxon>Agaricomycetes</taxon>
        <taxon>Russulales</taxon>
        <taxon>Auriscalpiaceae</taxon>
        <taxon>Auriscalpium</taxon>
    </lineage>
</organism>
<protein>
    <submittedName>
        <fullName evidence="1">Uncharacterized protein</fullName>
    </submittedName>
</protein>
<evidence type="ECO:0000313" key="2">
    <source>
        <dbReference type="Proteomes" id="UP000814033"/>
    </source>
</evidence>
<dbReference type="EMBL" id="MU275892">
    <property type="protein sequence ID" value="KAI0048129.1"/>
    <property type="molecule type" value="Genomic_DNA"/>
</dbReference>
<accession>A0ACB8RV54</accession>
<reference evidence="1" key="1">
    <citation type="submission" date="2021-02" db="EMBL/GenBank/DDBJ databases">
        <authorList>
            <consortium name="DOE Joint Genome Institute"/>
            <person name="Ahrendt S."/>
            <person name="Looney B.P."/>
            <person name="Miyauchi S."/>
            <person name="Morin E."/>
            <person name="Drula E."/>
            <person name="Courty P.E."/>
            <person name="Chicoki N."/>
            <person name="Fauchery L."/>
            <person name="Kohler A."/>
            <person name="Kuo A."/>
            <person name="Labutti K."/>
            <person name="Pangilinan J."/>
            <person name="Lipzen A."/>
            <person name="Riley R."/>
            <person name="Andreopoulos W."/>
            <person name="He G."/>
            <person name="Johnson J."/>
            <person name="Barry K.W."/>
            <person name="Grigoriev I.V."/>
            <person name="Nagy L."/>
            <person name="Hibbett D."/>
            <person name="Henrissat B."/>
            <person name="Matheny P.B."/>
            <person name="Labbe J."/>
            <person name="Martin F."/>
        </authorList>
    </citation>
    <scope>NUCLEOTIDE SEQUENCE</scope>
    <source>
        <strain evidence="1">FP105234-sp</strain>
    </source>
</reference>
<keyword evidence="2" id="KW-1185">Reference proteome</keyword>
<comment type="caution">
    <text evidence="1">The sequence shown here is derived from an EMBL/GenBank/DDBJ whole genome shotgun (WGS) entry which is preliminary data.</text>
</comment>
<proteinExistence type="predicted"/>
<name>A0ACB8RV54_9AGAM</name>
<gene>
    <name evidence="1" type="ORF">FA95DRAFT_1127041</name>
</gene>
<evidence type="ECO:0000313" key="1">
    <source>
        <dbReference type="EMBL" id="KAI0048129.1"/>
    </source>
</evidence>
<dbReference type="Proteomes" id="UP000814033">
    <property type="component" value="Unassembled WGS sequence"/>
</dbReference>
<sequence length="298" mass="32257">MDDVEDPEDILSSSLQTLYDYAPITHSTPGALFTYTYAPQSPAVSSPSTSRTISLSTPDPAAQNWALHASAIWLSALYIADHLTDLRIPPAPPLYPSTTADEDAVDAEPAGCVRVLELGAAAGLPSILIAQMHAHARVTASDYPDAQIAQTLRDNVQRNGVTARVRVVPHAWGDDPAPLLAAPAAPPRAFEVVVAADTLWDPALHARLLDTLTCVLAHTRTARAHFVAGLHTGRYTISAFVRAAEERGLGVESAEEREVGGEGRRPWMVEREGAEGETEKERRRWIVWIVLRWQGAEG</sequence>
<reference evidence="1" key="2">
    <citation type="journal article" date="2022" name="New Phytol.">
        <title>Evolutionary transition to the ectomycorrhizal habit in the genomes of a hyperdiverse lineage of mushroom-forming fungi.</title>
        <authorList>
            <person name="Looney B."/>
            <person name="Miyauchi S."/>
            <person name="Morin E."/>
            <person name="Drula E."/>
            <person name="Courty P.E."/>
            <person name="Kohler A."/>
            <person name="Kuo A."/>
            <person name="LaButti K."/>
            <person name="Pangilinan J."/>
            <person name="Lipzen A."/>
            <person name="Riley R."/>
            <person name="Andreopoulos W."/>
            <person name="He G."/>
            <person name="Johnson J."/>
            <person name="Nolan M."/>
            <person name="Tritt A."/>
            <person name="Barry K.W."/>
            <person name="Grigoriev I.V."/>
            <person name="Nagy L.G."/>
            <person name="Hibbett D."/>
            <person name="Henrissat B."/>
            <person name="Matheny P.B."/>
            <person name="Labbe J."/>
            <person name="Martin F.M."/>
        </authorList>
    </citation>
    <scope>NUCLEOTIDE SEQUENCE</scope>
    <source>
        <strain evidence="1">FP105234-sp</strain>
    </source>
</reference>